<organism evidence="3 4">
    <name type="scientific">Trichoderma gamsii</name>
    <dbReference type="NCBI Taxonomy" id="398673"/>
    <lineage>
        <taxon>Eukaryota</taxon>
        <taxon>Fungi</taxon>
        <taxon>Dikarya</taxon>
        <taxon>Ascomycota</taxon>
        <taxon>Pezizomycotina</taxon>
        <taxon>Sordariomycetes</taxon>
        <taxon>Hypocreomycetidae</taxon>
        <taxon>Hypocreales</taxon>
        <taxon>Hypocreaceae</taxon>
        <taxon>Trichoderma</taxon>
    </lineage>
</organism>
<evidence type="ECO:0000313" key="4">
    <source>
        <dbReference type="Proteomes" id="UP000236546"/>
    </source>
</evidence>
<dbReference type="Gene3D" id="3.40.50.1820">
    <property type="entry name" value="alpha/beta hydrolase"/>
    <property type="match status" value="1"/>
</dbReference>
<dbReference type="PANTHER" id="PTHR22946:SF12">
    <property type="entry name" value="CONIDIAL PIGMENT BIOSYNTHESIS PROTEIN AYG1 (AFU_ORTHOLOGUE AFUA_2G17550)"/>
    <property type="match status" value="1"/>
</dbReference>
<dbReference type="SUPFAM" id="SSF53474">
    <property type="entry name" value="alpha/beta-Hydrolases"/>
    <property type="match status" value="1"/>
</dbReference>
<dbReference type="Proteomes" id="UP000236546">
    <property type="component" value="Unassembled WGS sequence"/>
</dbReference>
<dbReference type="Gene3D" id="1.20.1440.110">
    <property type="entry name" value="acylaminoacyl peptidase"/>
    <property type="match status" value="1"/>
</dbReference>
<evidence type="ECO:0000313" key="3">
    <source>
        <dbReference type="EMBL" id="PNP44743.1"/>
    </source>
</evidence>
<feature type="domain" description="Peptidase S9 prolyl oligopeptidase catalytic" evidence="2">
    <location>
        <begin position="249"/>
        <end position="304"/>
    </location>
</feature>
<dbReference type="InterPro" id="IPR001375">
    <property type="entry name" value="Peptidase_S9_cat"/>
</dbReference>
<dbReference type="Pfam" id="PF00326">
    <property type="entry name" value="Peptidase_S9"/>
    <property type="match status" value="1"/>
</dbReference>
<dbReference type="InterPro" id="IPR029058">
    <property type="entry name" value="AB_hydrolase_fold"/>
</dbReference>
<accession>A0A2K0TGT7</accession>
<dbReference type="GO" id="GO:0006508">
    <property type="term" value="P:proteolysis"/>
    <property type="evidence" value="ECO:0007669"/>
    <property type="project" value="InterPro"/>
</dbReference>
<gene>
    <name evidence="3" type="ORF">TGAMA5MH_03552</name>
</gene>
<evidence type="ECO:0000259" key="2">
    <source>
        <dbReference type="Pfam" id="PF00326"/>
    </source>
</evidence>
<evidence type="ECO:0000256" key="1">
    <source>
        <dbReference type="SAM" id="SignalP"/>
    </source>
</evidence>
<dbReference type="AlphaFoldDB" id="A0A2K0TGT7"/>
<name>A0A2K0TGT7_9HYPO</name>
<feature type="signal peptide" evidence="1">
    <location>
        <begin position="1"/>
        <end position="19"/>
    </location>
</feature>
<reference evidence="3 4" key="1">
    <citation type="submission" date="2017-02" db="EMBL/GenBank/DDBJ databases">
        <title>Genomes of Trichoderma spp. with biocontrol activity.</title>
        <authorList>
            <person name="Gardiner D."/>
            <person name="Kazan K."/>
            <person name="Vos C."/>
            <person name="Harvey P."/>
        </authorList>
    </citation>
    <scope>NUCLEOTIDE SEQUENCE [LARGE SCALE GENOMIC DNA]</scope>
    <source>
        <strain evidence="3 4">A5MH</strain>
    </source>
</reference>
<dbReference type="EMBL" id="MTYH01000028">
    <property type="protein sequence ID" value="PNP44743.1"/>
    <property type="molecule type" value="Genomic_DNA"/>
</dbReference>
<dbReference type="PANTHER" id="PTHR22946">
    <property type="entry name" value="DIENELACTONE HYDROLASE DOMAIN-CONTAINING PROTEIN-RELATED"/>
    <property type="match status" value="1"/>
</dbReference>
<dbReference type="GO" id="GO:0008236">
    <property type="term" value="F:serine-type peptidase activity"/>
    <property type="evidence" value="ECO:0007669"/>
    <property type="project" value="InterPro"/>
</dbReference>
<protein>
    <recommendedName>
        <fullName evidence="2">Peptidase S9 prolyl oligopeptidase catalytic domain-containing protein</fullName>
    </recommendedName>
</protein>
<feature type="chain" id="PRO_5014474203" description="Peptidase S9 prolyl oligopeptidase catalytic domain-containing protein" evidence="1">
    <location>
        <begin position="20"/>
        <end position="454"/>
    </location>
</feature>
<keyword evidence="1" id="KW-0732">Signal</keyword>
<dbReference type="OrthoDB" id="249703at2759"/>
<comment type="caution">
    <text evidence="3">The sequence shown here is derived from an EMBL/GenBank/DDBJ whole genome shotgun (WGS) entry which is preliminary data.</text>
</comment>
<proteinExistence type="predicted"/>
<dbReference type="InterPro" id="IPR050261">
    <property type="entry name" value="FrsA_esterase"/>
</dbReference>
<sequence>MKYSNIILTAGTLAMGVAAQVSSNGSAIFPLSNDTEFAFMLEATLSLSNNFGANTGEVLRAASQIIPGDFDSWYREFIFLANRIHDKAEAINAKRFPVSAREAYFRSATYYRAATTFLYANISDPRIYSVWDSALGDFDKAISLLPVPAERVNISATNFTIPAVFYSAQGSVNTPGDHEQSPSNSTKRPTVIVGSGYDGSQEELYHSIGREILDRGWNFITYEGPGQPTVRRQQGLGFIHDWWEVVTPVVDYLLERHDVDTDQMALIGVSFGGTLAPLAASREHRLSAVIAIDGLTDFFGALQSQFPPQINSLFESGNKTEFDALMLSFIDNTSIPTELRWLIAQSLWVFKTPSPYEWLTKLREFKVDQTVANGIHCPVLVGEGENDSSAPGQAEEMMQFLGKKATYNLFKTDLGAGEHCQLGAEAQVAQVTLDWLSDIWEGISVPQNITGGVY</sequence>